<keyword evidence="2 11" id="KW-0820">tRNA-binding</keyword>
<evidence type="ECO:0000256" key="4">
    <source>
        <dbReference type="ARBA" id="ARBA00022723"/>
    </source>
</evidence>
<evidence type="ECO:0000256" key="8">
    <source>
        <dbReference type="ARBA" id="ARBA00022884"/>
    </source>
</evidence>
<dbReference type="PANTHER" id="PTHR11777:SF9">
    <property type="entry name" value="ALANINE--TRNA LIGASE, CYTOPLASMIC"/>
    <property type="match status" value="1"/>
</dbReference>
<gene>
    <name evidence="11 14" type="primary">alaS</name>
    <name evidence="14" type="ORF">Cabys_3943</name>
    <name evidence="15" type="ORF">Calab_1185</name>
</gene>
<dbReference type="SUPFAM" id="SSF50447">
    <property type="entry name" value="Translation proteins"/>
    <property type="match status" value="1"/>
</dbReference>
<evidence type="ECO:0000313" key="15">
    <source>
        <dbReference type="EMBL" id="EHO40811.1"/>
    </source>
</evidence>
<reference evidence="14 17" key="2">
    <citation type="submission" date="2016-11" db="EMBL/GenBank/DDBJ databases">
        <title>Genomic analysis of Caldithrix abyssi and proposal of a novel bacterial phylum Caldithrichaeota.</title>
        <authorList>
            <person name="Kublanov I."/>
            <person name="Sigalova O."/>
            <person name="Gavrilov S."/>
            <person name="Lebedinsky A."/>
            <person name="Ivanova N."/>
            <person name="Daum C."/>
            <person name="Reddy T."/>
            <person name="Klenk H.P."/>
            <person name="Goker M."/>
            <person name="Reva O."/>
            <person name="Miroshnichenko M."/>
            <person name="Kyprides N."/>
            <person name="Woyke T."/>
            <person name="Gelfand M."/>
        </authorList>
    </citation>
    <scope>NUCLEOTIDE SEQUENCE [LARGE SCALE GENOMIC DNA]</scope>
    <source>
        <strain evidence="14 17">LF13</strain>
    </source>
</reference>
<comment type="function">
    <text evidence="11">Catalyzes the attachment of alanine to tRNA(Ala) in a two-step reaction: alanine is first activated by ATP to form Ala-AMP and then transferred to the acceptor end of tRNA(Ala). Also edits incorrectly charged Ser-tRNA(Ala) and Gly-tRNA(Ala) via its editing domain.</text>
</comment>
<feature type="binding site" evidence="11">
    <location>
        <position position="562"/>
    </location>
    <ligand>
        <name>Zn(2+)</name>
        <dbReference type="ChEBI" id="CHEBI:29105"/>
    </ligand>
</feature>
<dbReference type="SMART" id="SM00863">
    <property type="entry name" value="tRNA_SAD"/>
    <property type="match status" value="1"/>
</dbReference>
<evidence type="ECO:0000259" key="13">
    <source>
        <dbReference type="PROSITE" id="PS50860"/>
    </source>
</evidence>
<name>H1XX74_CALAY</name>
<dbReference type="CDD" id="cd00673">
    <property type="entry name" value="AlaRS_core"/>
    <property type="match status" value="1"/>
</dbReference>
<feature type="domain" description="Alanyl-transfer RNA synthetases family profile" evidence="13">
    <location>
        <begin position="1"/>
        <end position="703"/>
    </location>
</feature>
<dbReference type="InParanoid" id="H1XX74"/>
<dbReference type="KEGG" id="caby:Cabys_3943"/>
<comment type="similarity">
    <text evidence="1 11">Belongs to the class-II aminoacyl-tRNA synthetase family.</text>
</comment>
<dbReference type="InterPro" id="IPR050058">
    <property type="entry name" value="Ala-tRNA_ligase"/>
</dbReference>
<evidence type="ECO:0000256" key="11">
    <source>
        <dbReference type="HAMAP-Rule" id="MF_00036"/>
    </source>
</evidence>
<dbReference type="SUPFAM" id="SSF55681">
    <property type="entry name" value="Class II aaRS and biotin synthetases"/>
    <property type="match status" value="1"/>
</dbReference>
<dbReference type="Gene3D" id="6.10.250.550">
    <property type="match status" value="1"/>
</dbReference>
<evidence type="ECO:0000256" key="9">
    <source>
        <dbReference type="ARBA" id="ARBA00022917"/>
    </source>
</evidence>
<keyword evidence="8 11" id="KW-0694">RNA-binding</keyword>
<keyword evidence="10 11" id="KW-0030">Aminoacyl-tRNA synthetase</keyword>
<evidence type="ECO:0000256" key="10">
    <source>
        <dbReference type="ARBA" id="ARBA00023146"/>
    </source>
</evidence>
<evidence type="ECO:0000256" key="1">
    <source>
        <dbReference type="ARBA" id="ARBA00008226"/>
    </source>
</evidence>
<dbReference type="InterPro" id="IPR012947">
    <property type="entry name" value="tRNA_SAD"/>
</dbReference>
<dbReference type="FunFam" id="3.30.980.10:FF:000004">
    <property type="entry name" value="Alanine--tRNA ligase, cytoplasmic"/>
    <property type="match status" value="1"/>
</dbReference>
<dbReference type="EMBL" id="CP018099">
    <property type="protein sequence ID" value="APF20688.1"/>
    <property type="molecule type" value="Genomic_DNA"/>
</dbReference>
<dbReference type="eggNOG" id="COG0013">
    <property type="taxonomic scope" value="Bacteria"/>
</dbReference>
<dbReference type="GO" id="GO:0005524">
    <property type="term" value="F:ATP binding"/>
    <property type="evidence" value="ECO:0007669"/>
    <property type="project" value="UniProtKB-UniRule"/>
</dbReference>
<dbReference type="EC" id="6.1.1.7" evidence="11"/>
<dbReference type="InterPro" id="IPR018165">
    <property type="entry name" value="Ala-tRNA-synth_IIc_core"/>
</dbReference>
<accession>H1XX74</accession>
<feature type="binding site" evidence="11">
    <location>
        <position position="558"/>
    </location>
    <ligand>
        <name>Zn(2+)</name>
        <dbReference type="ChEBI" id="CHEBI:29105"/>
    </ligand>
</feature>
<dbReference type="GO" id="GO:0000049">
    <property type="term" value="F:tRNA binding"/>
    <property type="evidence" value="ECO:0007669"/>
    <property type="project" value="UniProtKB-KW"/>
</dbReference>
<comment type="catalytic activity">
    <reaction evidence="11">
        <text>tRNA(Ala) + L-alanine + ATP = L-alanyl-tRNA(Ala) + AMP + diphosphate</text>
        <dbReference type="Rhea" id="RHEA:12540"/>
        <dbReference type="Rhea" id="RHEA-COMP:9657"/>
        <dbReference type="Rhea" id="RHEA-COMP:9923"/>
        <dbReference type="ChEBI" id="CHEBI:30616"/>
        <dbReference type="ChEBI" id="CHEBI:33019"/>
        <dbReference type="ChEBI" id="CHEBI:57972"/>
        <dbReference type="ChEBI" id="CHEBI:78442"/>
        <dbReference type="ChEBI" id="CHEBI:78497"/>
        <dbReference type="ChEBI" id="CHEBI:456215"/>
        <dbReference type="EC" id="6.1.1.7"/>
    </reaction>
</comment>
<dbReference type="EMBL" id="CM001402">
    <property type="protein sequence ID" value="EHO40811.1"/>
    <property type="molecule type" value="Genomic_DNA"/>
</dbReference>
<evidence type="ECO:0000313" key="14">
    <source>
        <dbReference type="EMBL" id="APF20688.1"/>
    </source>
</evidence>
<dbReference type="Gene3D" id="3.30.980.10">
    <property type="entry name" value="Threonyl-trna Synthetase, Chain A, domain 2"/>
    <property type="match status" value="1"/>
</dbReference>
<dbReference type="NCBIfam" id="TIGR00344">
    <property type="entry name" value="alaS"/>
    <property type="match status" value="1"/>
</dbReference>
<evidence type="ECO:0000256" key="6">
    <source>
        <dbReference type="ARBA" id="ARBA00022833"/>
    </source>
</evidence>
<evidence type="ECO:0000256" key="3">
    <source>
        <dbReference type="ARBA" id="ARBA00022598"/>
    </source>
</evidence>
<evidence type="ECO:0000313" key="17">
    <source>
        <dbReference type="Proteomes" id="UP000183868"/>
    </source>
</evidence>
<dbReference type="Pfam" id="PF02272">
    <property type="entry name" value="DHHA1"/>
    <property type="match status" value="1"/>
</dbReference>
<dbReference type="Gene3D" id="3.10.310.40">
    <property type="match status" value="1"/>
</dbReference>
<comment type="cofactor">
    <cofactor evidence="11">
        <name>Zn(2+)</name>
        <dbReference type="ChEBI" id="CHEBI:29105"/>
    </cofactor>
    <text evidence="11">Binds 1 zinc ion per subunit.</text>
</comment>
<dbReference type="GO" id="GO:0005737">
    <property type="term" value="C:cytoplasm"/>
    <property type="evidence" value="ECO:0007669"/>
    <property type="project" value="UniProtKB-SubCell"/>
</dbReference>
<dbReference type="InterPro" id="IPR018162">
    <property type="entry name" value="Ala-tRNA-ligase_IIc_anticod-bd"/>
</dbReference>
<feature type="binding site" evidence="11">
    <location>
        <position position="664"/>
    </location>
    <ligand>
        <name>Zn(2+)</name>
        <dbReference type="ChEBI" id="CHEBI:29105"/>
    </ligand>
</feature>
<dbReference type="PRINTS" id="PR00980">
    <property type="entry name" value="TRNASYNTHALA"/>
</dbReference>
<dbReference type="Pfam" id="PF07973">
    <property type="entry name" value="tRNA_SAD"/>
    <property type="match status" value="1"/>
</dbReference>
<dbReference type="SUPFAM" id="SSF101353">
    <property type="entry name" value="Putative anticodon-binding domain of alanyl-tRNA synthetase (AlaRS)"/>
    <property type="match status" value="1"/>
</dbReference>
<protein>
    <recommendedName>
        <fullName evidence="11">Alanine--tRNA ligase</fullName>
        <ecNumber evidence="11">6.1.1.7</ecNumber>
    </recommendedName>
    <alternativeName>
        <fullName evidence="11">Alanyl-tRNA synthetase</fullName>
        <shortName evidence="11">AlaRS</shortName>
    </alternativeName>
</protein>
<dbReference type="GO" id="GO:0008270">
    <property type="term" value="F:zinc ion binding"/>
    <property type="evidence" value="ECO:0007669"/>
    <property type="project" value="UniProtKB-UniRule"/>
</dbReference>
<keyword evidence="4 11" id="KW-0479">Metal-binding</keyword>
<evidence type="ECO:0000256" key="5">
    <source>
        <dbReference type="ARBA" id="ARBA00022741"/>
    </source>
</evidence>
<sequence length="870" mass="98969">MTANEIRQQFIDFFISKGHTFVPSAPVIPQDDPTLLFTNAGMNQFKDIFLGKGKREYTRAVNSQKCIRVSGKHNDLEEVGRDTYHHTFFEMLGNWSFGDYYKKEAIQWAWELLTEVWKLPKEKLFATVHHTDDEAAELWKSVTDIAPQRILKFGDKDNFWEMGPVGPCGPCSEIHIDLGEEFCDLKGQEHTCGVNGDCGRYIELWNLVFIQFNRDENGTLHPLPARHVDTGAGFERLVAVLQGKTSNYDTDVFMPILEAIGKMVGQDYRQSDEQMAFRVIADHIRMLTFSIADGGMPSNEGRGYVMRRILRRAARYGRNLNMREPFMYKLVPTVVQMMGDVYPEIRERQEHIMAVIRAEEERFNLTLDRGLEIFEKIKEDLKSRGEAVIPGYEVFRLYDTFGFPVDLTRILAEENGLTLDMAGFEEHMEAQRKLARESSKFVMTEGEQQWIVLNEGADSRFVGYDELAIETHIMRYRLSEKHLQVILKETPFYAESGGQVGDKGTIKGENFTLKVLDTKKEGDHIVHFCEPVTDFKPASDKVLAEVTSSERRSTQKNHTATHLLHAALRKVLGAHVTQAGSLVEPNRLRFDFNHYDRLSEEQIREIERIVNRKIQQNIPLQIAYEKFSEAKKKGAMALFGEKYGDLVRTIKIDDFSFELCGGTHVKATGEIGVFIILYEAGIAAGIRRIEALTGEKAVEYIQQKKQILHQLNELLNATDEELTPKVEQLLNEKRHLEKELQKARTANLQAGVEDLLAKAQKVNDINLLVHEFTDTEMDALKSLGDKLREKSKNLVALLLTEKDQKLNMVCVVSDDLIQSKKLHAGNLVREVAKQVGGGGGGRPHLATAGGKQIENKQKAIELLKKRLAEL</sequence>
<dbReference type="RefSeq" id="WP_006927863.1">
    <property type="nucleotide sequence ID" value="NZ_CM001402.1"/>
</dbReference>
<keyword evidence="3 11" id="KW-0436">Ligase</keyword>
<keyword evidence="7 11" id="KW-0067">ATP-binding</keyword>
<dbReference type="InterPro" id="IPR023033">
    <property type="entry name" value="Ala_tRNA_ligase_euk/bac"/>
</dbReference>
<dbReference type="FunCoup" id="H1XX74">
    <property type="interactions" value="551"/>
</dbReference>
<dbReference type="OrthoDB" id="9803884at2"/>
<dbReference type="Gene3D" id="3.30.930.10">
    <property type="entry name" value="Bira Bifunctional Protein, Domain 2"/>
    <property type="match status" value="1"/>
</dbReference>
<dbReference type="PANTHER" id="PTHR11777">
    <property type="entry name" value="ALANYL-TRNA SYNTHETASE"/>
    <property type="match status" value="1"/>
</dbReference>
<dbReference type="InterPro" id="IPR003156">
    <property type="entry name" value="DHHA1_dom"/>
</dbReference>
<dbReference type="HOGENOM" id="CLU_004485_1_1_0"/>
<dbReference type="GO" id="GO:0006419">
    <property type="term" value="P:alanyl-tRNA aminoacylation"/>
    <property type="evidence" value="ECO:0007669"/>
    <property type="project" value="UniProtKB-UniRule"/>
</dbReference>
<dbReference type="SUPFAM" id="SSF55186">
    <property type="entry name" value="ThrRS/AlaRS common domain"/>
    <property type="match status" value="1"/>
</dbReference>
<dbReference type="FunFam" id="3.30.930.10:FF:000004">
    <property type="entry name" value="Alanine--tRNA ligase"/>
    <property type="match status" value="1"/>
</dbReference>
<reference evidence="15 16" key="1">
    <citation type="submission" date="2011-09" db="EMBL/GenBank/DDBJ databases">
        <title>The permanent draft genome of Caldithrix abyssi DSM 13497.</title>
        <authorList>
            <consortium name="US DOE Joint Genome Institute (JGI-PGF)"/>
            <person name="Lucas S."/>
            <person name="Han J."/>
            <person name="Lapidus A."/>
            <person name="Bruce D."/>
            <person name="Goodwin L."/>
            <person name="Pitluck S."/>
            <person name="Peters L."/>
            <person name="Kyrpides N."/>
            <person name="Mavromatis K."/>
            <person name="Ivanova N."/>
            <person name="Mikhailova N."/>
            <person name="Chertkov O."/>
            <person name="Detter J.C."/>
            <person name="Tapia R."/>
            <person name="Han C."/>
            <person name="Land M."/>
            <person name="Hauser L."/>
            <person name="Markowitz V."/>
            <person name="Cheng J.-F."/>
            <person name="Hugenholtz P."/>
            <person name="Woyke T."/>
            <person name="Wu D."/>
            <person name="Spring S."/>
            <person name="Brambilla E."/>
            <person name="Klenk H.-P."/>
            <person name="Eisen J.A."/>
        </authorList>
    </citation>
    <scope>NUCLEOTIDE SEQUENCE [LARGE SCALE GENOMIC DNA]</scope>
    <source>
        <strain evidence="15 16">DSM 13497</strain>
    </source>
</reference>
<dbReference type="InterPro" id="IPR018164">
    <property type="entry name" value="Ala-tRNA-synth_IIc_N"/>
</dbReference>
<dbReference type="Gene3D" id="2.40.30.130">
    <property type="match status" value="1"/>
</dbReference>
<dbReference type="FunFam" id="3.10.310.40:FF:000001">
    <property type="entry name" value="Alanine--tRNA ligase"/>
    <property type="match status" value="1"/>
</dbReference>
<evidence type="ECO:0000313" key="16">
    <source>
        <dbReference type="Proteomes" id="UP000004671"/>
    </source>
</evidence>
<dbReference type="Proteomes" id="UP000183868">
    <property type="component" value="Chromosome"/>
</dbReference>
<dbReference type="Gene3D" id="3.30.54.20">
    <property type="match status" value="1"/>
</dbReference>
<comment type="domain">
    <text evidence="11">Consists of three domains; the N-terminal catalytic domain, the editing domain and the C-terminal C-Ala domain. The editing domain removes incorrectly charged amino acids, while the C-Ala domain, along with tRNA(Ala), serves as a bridge to cooperatively bring together the editing and aminoacylation centers thus stimulating deacylation of misacylated tRNAs.</text>
</comment>
<keyword evidence="5 11" id="KW-0547">Nucleotide-binding</keyword>
<dbReference type="GO" id="GO:0004813">
    <property type="term" value="F:alanine-tRNA ligase activity"/>
    <property type="evidence" value="ECO:0007669"/>
    <property type="project" value="UniProtKB-UniRule"/>
</dbReference>
<keyword evidence="6 11" id="KW-0862">Zinc</keyword>
<evidence type="ECO:0000256" key="12">
    <source>
        <dbReference type="SAM" id="Coils"/>
    </source>
</evidence>
<evidence type="ECO:0000256" key="7">
    <source>
        <dbReference type="ARBA" id="ARBA00022840"/>
    </source>
</evidence>
<comment type="subcellular location">
    <subcellularLocation>
        <location evidence="11">Cytoplasm</location>
    </subcellularLocation>
</comment>
<keyword evidence="9 11" id="KW-0648">Protein biosynthesis</keyword>
<keyword evidence="11" id="KW-0963">Cytoplasm</keyword>
<dbReference type="HAMAP" id="MF_00036_B">
    <property type="entry name" value="Ala_tRNA_synth_B"/>
    <property type="match status" value="1"/>
</dbReference>
<dbReference type="InterPro" id="IPR002318">
    <property type="entry name" value="Ala-tRNA-lgiase_IIc"/>
</dbReference>
<dbReference type="Pfam" id="PF01411">
    <property type="entry name" value="tRNA-synt_2c"/>
    <property type="match status" value="1"/>
</dbReference>
<dbReference type="InterPro" id="IPR009000">
    <property type="entry name" value="Transl_B-barrel_sf"/>
</dbReference>
<proteinExistence type="inferred from homology"/>
<dbReference type="STRING" id="880073.Cabys_3943"/>
<feature type="binding site" evidence="11">
    <location>
        <position position="660"/>
    </location>
    <ligand>
        <name>Zn(2+)</name>
        <dbReference type="ChEBI" id="CHEBI:29105"/>
    </ligand>
</feature>
<dbReference type="AlphaFoldDB" id="H1XX74"/>
<keyword evidence="12" id="KW-0175">Coiled coil</keyword>
<feature type="coiled-coil region" evidence="12">
    <location>
        <begin position="701"/>
        <end position="746"/>
    </location>
</feature>
<organism evidence="15 16">
    <name type="scientific">Caldithrix abyssi DSM 13497</name>
    <dbReference type="NCBI Taxonomy" id="880073"/>
    <lineage>
        <taxon>Bacteria</taxon>
        <taxon>Pseudomonadati</taxon>
        <taxon>Calditrichota</taxon>
        <taxon>Calditrichia</taxon>
        <taxon>Calditrichales</taxon>
        <taxon>Calditrichaceae</taxon>
        <taxon>Caldithrix</taxon>
    </lineage>
</organism>
<dbReference type="InterPro" id="IPR045864">
    <property type="entry name" value="aa-tRNA-synth_II/BPL/LPL"/>
</dbReference>
<dbReference type="Proteomes" id="UP000004671">
    <property type="component" value="Chromosome"/>
</dbReference>
<dbReference type="PaxDb" id="880073-Calab_1185"/>
<dbReference type="InterPro" id="IPR018163">
    <property type="entry name" value="Thr/Ala-tRNA-synth_IIc_edit"/>
</dbReference>
<keyword evidence="16" id="KW-1185">Reference proteome</keyword>
<dbReference type="FunFam" id="3.30.54.20:FF:000001">
    <property type="entry name" value="Alanine--tRNA ligase"/>
    <property type="match status" value="1"/>
</dbReference>
<dbReference type="GO" id="GO:0002161">
    <property type="term" value="F:aminoacyl-tRNA deacylase activity"/>
    <property type="evidence" value="ECO:0007669"/>
    <property type="project" value="TreeGrafter"/>
</dbReference>
<evidence type="ECO:0000256" key="2">
    <source>
        <dbReference type="ARBA" id="ARBA00022555"/>
    </source>
</evidence>
<dbReference type="PROSITE" id="PS50860">
    <property type="entry name" value="AA_TRNA_LIGASE_II_ALA"/>
    <property type="match status" value="1"/>
</dbReference>